<dbReference type="SUPFAM" id="SSF51735">
    <property type="entry name" value="NAD(P)-binding Rossmann-fold domains"/>
    <property type="match status" value="1"/>
</dbReference>
<dbReference type="InterPro" id="IPR051450">
    <property type="entry name" value="Gfo/Idh/MocA_Oxidoreductases"/>
</dbReference>
<dbReference type="Proteomes" id="UP001147747">
    <property type="component" value="Unassembled WGS sequence"/>
</dbReference>
<dbReference type="PANTHER" id="PTHR43377:SF1">
    <property type="entry name" value="BILIVERDIN REDUCTASE A"/>
    <property type="match status" value="1"/>
</dbReference>
<dbReference type="AlphaFoldDB" id="A0A9W9SHW3"/>
<dbReference type="EMBL" id="JAPZBU010000011">
    <property type="protein sequence ID" value="KAJ5378892.1"/>
    <property type="molecule type" value="Genomic_DNA"/>
</dbReference>
<organism evidence="3 4">
    <name type="scientific">Penicillium cosmopolitanum</name>
    <dbReference type="NCBI Taxonomy" id="1131564"/>
    <lineage>
        <taxon>Eukaryota</taxon>
        <taxon>Fungi</taxon>
        <taxon>Dikarya</taxon>
        <taxon>Ascomycota</taxon>
        <taxon>Pezizomycotina</taxon>
        <taxon>Eurotiomycetes</taxon>
        <taxon>Eurotiomycetidae</taxon>
        <taxon>Eurotiales</taxon>
        <taxon>Aspergillaceae</taxon>
        <taxon>Penicillium</taxon>
    </lineage>
</organism>
<feature type="domain" description="GFO/IDH/MocA-like oxidoreductase" evidence="2">
    <location>
        <begin position="154"/>
        <end position="244"/>
    </location>
</feature>
<protein>
    <recommendedName>
        <fullName evidence="2">GFO/IDH/MocA-like oxidoreductase domain-containing protein</fullName>
    </recommendedName>
</protein>
<dbReference type="OrthoDB" id="4247076at2759"/>
<comment type="similarity">
    <text evidence="1">Belongs to the Gfo/Idh/MocA family.</text>
</comment>
<dbReference type="SUPFAM" id="SSF55347">
    <property type="entry name" value="Glyceraldehyde-3-phosphate dehydrogenase-like, C-terminal domain"/>
    <property type="match status" value="1"/>
</dbReference>
<dbReference type="InterPro" id="IPR055170">
    <property type="entry name" value="GFO_IDH_MocA-like_dom"/>
</dbReference>
<dbReference type="Gene3D" id="3.30.360.10">
    <property type="entry name" value="Dihydrodipicolinate Reductase, domain 2"/>
    <property type="match status" value="1"/>
</dbReference>
<dbReference type="PANTHER" id="PTHR43377">
    <property type="entry name" value="BILIVERDIN REDUCTASE A"/>
    <property type="match status" value="1"/>
</dbReference>
<evidence type="ECO:0000313" key="3">
    <source>
        <dbReference type="EMBL" id="KAJ5378892.1"/>
    </source>
</evidence>
<proteinExistence type="inferred from homology"/>
<dbReference type="RefSeq" id="XP_056482678.1">
    <property type="nucleotide sequence ID" value="XM_056636648.1"/>
</dbReference>
<evidence type="ECO:0000259" key="2">
    <source>
        <dbReference type="Pfam" id="PF22725"/>
    </source>
</evidence>
<name>A0A9W9SHW3_9EURO</name>
<reference evidence="3" key="2">
    <citation type="journal article" date="2023" name="IMA Fungus">
        <title>Comparative genomic study of the Penicillium genus elucidates a diverse pangenome and 15 lateral gene transfer events.</title>
        <authorList>
            <person name="Petersen C."/>
            <person name="Sorensen T."/>
            <person name="Nielsen M.R."/>
            <person name="Sondergaard T.E."/>
            <person name="Sorensen J.L."/>
            <person name="Fitzpatrick D.A."/>
            <person name="Frisvad J.C."/>
            <person name="Nielsen K.L."/>
        </authorList>
    </citation>
    <scope>NUCLEOTIDE SEQUENCE</scope>
    <source>
        <strain evidence="3">IBT 29677</strain>
    </source>
</reference>
<reference evidence="3" key="1">
    <citation type="submission" date="2022-12" db="EMBL/GenBank/DDBJ databases">
        <authorList>
            <person name="Petersen C."/>
        </authorList>
    </citation>
    <scope>NUCLEOTIDE SEQUENCE</scope>
    <source>
        <strain evidence="3">IBT 29677</strain>
    </source>
</reference>
<evidence type="ECO:0000313" key="4">
    <source>
        <dbReference type="Proteomes" id="UP001147747"/>
    </source>
</evidence>
<gene>
    <name evidence="3" type="ORF">N7509_012011</name>
</gene>
<dbReference type="Gene3D" id="3.40.50.720">
    <property type="entry name" value="NAD(P)-binding Rossmann-like Domain"/>
    <property type="match status" value="1"/>
</dbReference>
<dbReference type="GeneID" id="81375628"/>
<comment type="caution">
    <text evidence="3">The sequence shown here is derived from an EMBL/GenBank/DDBJ whole genome shotgun (WGS) entry which is preliminary data.</text>
</comment>
<sequence>MMRIAIFDVSHWHFPLYIPVLTDPGITLVGICDDKGFAGPEMARRLDCPLLSRDELLDLDFDFAMIFSRHSEMAATARMVIDKGRPFLIEKPCGLNTAEVAALRLAADKAGLFVAVPFILRVSDLARELSQSGTLSPTGYRHLSFRFIVGSSTRYETNGCEWMLAKATAGGGSVLNVGVHFFDLLESLTESRIISVTAQTKTFRKDIDIDELAMFTREFGFSVSHDAAYLQGFADQIVVKSTDGALRHTTVEYNTDQFYPVFFRDALARCRAGRPPLVGLEEALRALSVVEAGYRSAEQGGAPVAVPQV</sequence>
<dbReference type="Pfam" id="PF22725">
    <property type="entry name" value="GFO_IDH_MocA_C3"/>
    <property type="match status" value="1"/>
</dbReference>
<keyword evidence="4" id="KW-1185">Reference proteome</keyword>
<accession>A0A9W9SHW3</accession>
<evidence type="ECO:0000256" key="1">
    <source>
        <dbReference type="ARBA" id="ARBA00010928"/>
    </source>
</evidence>
<dbReference type="InterPro" id="IPR036291">
    <property type="entry name" value="NAD(P)-bd_dom_sf"/>
</dbReference>